<evidence type="ECO:0000313" key="2">
    <source>
        <dbReference type="EMBL" id="KAF2176477.1"/>
    </source>
</evidence>
<feature type="chain" id="PRO_5025366892" evidence="1">
    <location>
        <begin position="20"/>
        <end position="150"/>
    </location>
</feature>
<organism evidence="2 3">
    <name type="scientific">Zopfia rhizophila CBS 207.26</name>
    <dbReference type="NCBI Taxonomy" id="1314779"/>
    <lineage>
        <taxon>Eukaryota</taxon>
        <taxon>Fungi</taxon>
        <taxon>Dikarya</taxon>
        <taxon>Ascomycota</taxon>
        <taxon>Pezizomycotina</taxon>
        <taxon>Dothideomycetes</taxon>
        <taxon>Dothideomycetes incertae sedis</taxon>
        <taxon>Zopfiaceae</taxon>
        <taxon>Zopfia</taxon>
    </lineage>
</organism>
<name>A0A6A6DAI0_9PEZI</name>
<dbReference type="OrthoDB" id="10329618at2759"/>
<evidence type="ECO:0000313" key="3">
    <source>
        <dbReference type="Proteomes" id="UP000800200"/>
    </source>
</evidence>
<dbReference type="EMBL" id="ML994708">
    <property type="protein sequence ID" value="KAF2176477.1"/>
    <property type="molecule type" value="Genomic_DNA"/>
</dbReference>
<evidence type="ECO:0000256" key="1">
    <source>
        <dbReference type="SAM" id="SignalP"/>
    </source>
</evidence>
<proteinExistence type="predicted"/>
<feature type="signal peptide" evidence="1">
    <location>
        <begin position="1"/>
        <end position="19"/>
    </location>
</feature>
<accession>A0A6A6DAI0</accession>
<keyword evidence="1" id="KW-0732">Signal</keyword>
<reference evidence="2" key="1">
    <citation type="journal article" date="2020" name="Stud. Mycol.">
        <title>101 Dothideomycetes genomes: a test case for predicting lifestyles and emergence of pathogens.</title>
        <authorList>
            <person name="Haridas S."/>
            <person name="Albert R."/>
            <person name="Binder M."/>
            <person name="Bloem J."/>
            <person name="Labutti K."/>
            <person name="Salamov A."/>
            <person name="Andreopoulos B."/>
            <person name="Baker S."/>
            <person name="Barry K."/>
            <person name="Bills G."/>
            <person name="Bluhm B."/>
            <person name="Cannon C."/>
            <person name="Castanera R."/>
            <person name="Culley D."/>
            <person name="Daum C."/>
            <person name="Ezra D."/>
            <person name="Gonzalez J."/>
            <person name="Henrissat B."/>
            <person name="Kuo A."/>
            <person name="Liang C."/>
            <person name="Lipzen A."/>
            <person name="Lutzoni F."/>
            <person name="Magnuson J."/>
            <person name="Mondo S."/>
            <person name="Nolan M."/>
            <person name="Ohm R."/>
            <person name="Pangilinan J."/>
            <person name="Park H.-J."/>
            <person name="Ramirez L."/>
            <person name="Alfaro M."/>
            <person name="Sun H."/>
            <person name="Tritt A."/>
            <person name="Yoshinaga Y."/>
            <person name="Zwiers L.-H."/>
            <person name="Turgeon B."/>
            <person name="Goodwin S."/>
            <person name="Spatafora J."/>
            <person name="Crous P."/>
            <person name="Grigoriev I."/>
        </authorList>
    </citation>
    <scope>NUCLEOTIDE SEQUENCE</scope>
    <source>
        <strain evidence="2">CBS 207.26</strain>
    </source>
</reference>
<sequence length="150" mass="15911">MKPATFILSFLGFTLDASALVLHDIRSSIPEGVGLSKRNAYQLGVKIMDKANCDGTNVAVRNHDEHSCNAATIRSSTVNWGSAYVKDDGRAHGYGCMSIFSDTKCGGPGSQAAVHVLNGDRCVNFGFTPRCVVVASRNKDGGCNIRGPDC</sequence>
<protein>
    <submittedName>
        <fullName evidence="2">Uncharacterized protein</fullName>
    </submittedName>
</protein>
<keyword evidence="3" id="KW-1185">Reference proteome</keyword>
<dbReference type="Proteomes" id="UP000800200">
    <property type="component" value="Unassembled WGS sequence"/>
</dbReference>
<gene>
    <name evidence="2" type="ORF">K469DRAFT_401374</name>
</gene>
<dbReference type="AlphaFoldDB" id="A0A6A6DAI0"/>